<evidence type="ECO:0000313" key="1">
    <source>
        <dbReference type="EMBL" id="GAA2775263.1"/>
    </source>
</evidence>
<keyword evidence="2" id="KW-1185">Reference proteome</keyword>
<sequence length="51" mass="5392">MYEEFELDVSALQQLPETDPVDQDGVQFGGDGGDGGDCLILTNDSCLAVTL</sequence>
<dbReference type="EMBL" id="BAAAUX010000002">
    <property type="protein sequence ID" value="GAA2775263.1"/>
    <property type="molecule type" value="Genomic_DNA"/>
</dbReference>
<dbReference type="NCBIfam" id="NF038147">
    <property type="entry name" value="lanti_IV_venA"/>
    <property type="match status" value="1"/>
</dbReference>
<reference evidence="1 2" key="1">
    <citation type="journal article" date="2019" name="Int. J. Syst. Evol. Microbiol.">
        <title>The Global Catalogue of Microorganisms (GCM) 10K type strain sequencing project: providing services to taxonomists for standard genome sequencing and annotation.</title>
        <authorList>
            <consortium name="The Broad Institute Genomics Platform"/>
            <consortium name="The Broad Institute Genome Sequencing Center for Infectious Disease"/>
            <person name="Wu L."/>
            <person name="Ma J."/>
        </authorList>
    </citation>
    <scope>NUCLEOTIDE SEQUENCE [LARGE SCALE GENOMIC DNA]</scope>
    <source>
        <strain evidence="1 2">JCM 9383</strain>
    </source>
</reference>
<accession>A0ABN3V312</accession>
<name>A0ABN3V312_9PSEU</name>
<gene>
    <name evidence="1" type="ORF">GCM10010470_04210</name>
</gene>
<dbReference type="Proteomes" id="UP001500979">
    <property type="component" value="Unassembled WGS sequence"/>
</dbReference>
<dbReference type="RefSeq" id="WP_344677595.1">
    <property type="nucleotide sequence ID" value="NZ_BAAAUX010000002.1"/>
</dbReference>
<comment type="caution">
    <text evidence="1">The sequence shown here is derived from an EMBL/GenBank/DDBJ whole genome shotgun (WGS) entry which is preliminary data.</text>
</comment>
<evidence type="ECO:0000313" key="2">
    <source>
        <dbReference type="Proteomes" id="UP001500979"/>
    </source>
</evidence>
<protein>
    <submittedName>
        <fullName evidence="1">Uncharacterized protein</fullName>
    </submittedName>
</protein>
<proteinExistence type="predicted"/>
<organism evidence="1 2">
    <name type="scientific">Saccharopolyspora taberi</name>
    <dbReference type="NCBI Taxonomy" id="60895"/>
    <lineage>
        <taxon>Bacteria</taxon>
        <taxon>Bacillati</taxon>
        <taxon>Actinomycetota</taxon>
        <taxon>Actinomycetes</taxon>
        <taxon>Pseudonocardiales</taxon>
        <taxon>Pseudonocardiaceae</taxon>
        <taxon>Saccharopolyspora</taxon>
    </lineage>
</organism>